<proteinExistence type="predicted"/>
<evidence type="ECO:0000313" key="1">
    <source>
        <dbReference type="EMBL" id="GAC43358.1"/>
    </source>
</evidence>
<keyword evidence="2" id="KW-1185">Reference proteome</keyword>
<sequence length="41" mass="4998">MYYVKRMVCGGWGYEEEFMVPLNDTVRHQWYKLSYGAWTDS</sequence>
<evidence type="ECO:0000313" key="2">
    <source>
        <dbReference type="Proteomes" id="UP000029453"/>
    </source>
</evidence>
<accession>M9M6W1</accession>
<protein>
    <submittedName>
        <fullName evidence="1">Uncharacterized protein</fullName>
    </submittedName>
</protein>
<dbReference type="EMBL" id="BALG01000196">
    <property type="protein sequence ID" value="GAC43358.1"/>
    <property type="molecule type" value="Genomic_DNA"/>
</dbReference>
<comment type="caution">
    <text evidence="1">The sequence shown here is derived from an EMBL/GenBank/DDBJ whole genome shotgun (WGS) entry which is preliminary data.</text>
</comment>
<dbReference type="AlphaFoldDB" id="M9M6W1"/>
<gene>
    <name evidence="1" type="ORF">PPOP_2725</name>
</gene>
<reference evidence="1 2" key="1">
    <citation type="submission" date="2012-10" db="EMBL/GenBank/DDBJ databases">
        <title>Draft Genome Sequence of Paenibacillus popilliae ATCC 14706T.</title>
        <authorList>
            <person name="Iiyama K."/>
            <person name="Mori K."/>
            <person name="Mon H."/>
            <person name="Chieda Y."/>
            <person name="Lee J.M."/>
            <person name="Kusakabe T."/>
            <person name="Tashiro K."/>
            <person name="Asano S."/>
            <person name="Yasunaga-Aoki C."/>
            <person name="Shimizu S."/>
        </authorList>
    </citation>
    <scope>NUCLEOTIDE SEQUENCE [LARGE SCALE GENOMIC DNA]</scope>
    <source>
        <strain evidence="1 2">ATCC 14706</strain>
    </source>
</reference>
<dbReference type="Proteomes" id="UP000029453">
    <property type="component" value="Unassembled WGS sequence"/>
</dbReference>
<name>M9M6W1_PAEPP</name>
<organism evidence="1 2">
    <name type="scientific">Paenibacillus popilliae ATCC 14706</name>
    <dbReference type="NCBI Taxonomy" id="1212764"/>
    <lineage>
        <taxon>Bacteria</taxon>
        <taxon>Bacillati</taxon>
        <taxon>Bacillota</taxon>
        <taxon>Bacilli</taxon>
        <taxon>Bacillales</taxon>
        <taxon>Paenibacillaceae</taxon>
        <taxon>Paenibacillus</taxon>
    </lineage>
</organism>